<sequence>MTKNNFKRSSRCPPLQELNWLDTWCARHRRPNLRVLEIGCGITSCIMQESLQPDVHVAIEQYPDCIKETQRNCPKVTIVPTWDLVPKYNYNIFFVDSSTGWPKDIIPMTAKRPFRDDAIKYLLPLCSKDVIIILHDYEHKQIGWRAGRTWLENNGFVCIEKYTYRFGFGVMVKEKI</sequence>
<evidence type="ECO:0008006" key="2">
    <source>
        <dbReference type="Google" id="ProtNLM"/>
    </source>
</evidence>
<dbReference type="SUPFAM" id="SSF53335">
    <property type="entry name" value="S-adenosyl-L-methionine-dependent methyltransferases"/>
    <property type="match status" value="1"/>
</dbReference>
<gene>
    <name evidence="1" type="ORF">MM415A01838_0013</name>
</gene>
<protein>
    <recommendedName>
        <fullName evidence="2">Methyltransferase</fullName>
    </recommendedName>
</protein>
<organism evidence="1">
    <name type="scientific">viral metagenome</name>
    <dbReference type="NCBI Taxonomy" id="1070528"/>
    <lineage>
        <taxon>unclassified sequences</taxon>
        <taxon>metagenomes</taxon>
        <taxon>organismal metagenomes</taxon>
    </lineage>
</organism>
<evidence type="ECO:0000313" key="1">
    <source>
        <dbReference type="EMBL" id="QJA75273.1"/>
    </source>
</evidence>
<proteinExistence type="predicted"/>
<dbReference type="Gene3D" id="3.40.50.150">
    <property type="entry name" value="Vaccinia Virus protein VP39"/>
    <property type="match status" value="1"/>
</dbReference>
<accession>A0A6M3JYW7</accession>
<name>A0A6M3JYW7_9ZZZZ</name>
<dbReference type="AlphaFoldDB" id="A0A6M3JYW7"/>
<reference evidence="1" key="1">
    <citation type="submission" date="2020-03" db="EMBL/GenBank/DDBJ databases">
        <title>The deep terrestrial virosphere.</title>
        <authorList>
            <person name="Holmfeldt K."/>
            <person name="Nilsson E."/>
            <person name="Simone D."/>
            <person name="Lopez-Fernandez M."/>
            <person name="Wu X."/>
            <person name="de Brujin I."/>
            <person name="Lundin D."/>
            <person name="Andersson A."/>
            <person name="Bertilsson S."/>
            <person name="Dopson M."/>
        </authorList>
    </citation>
    <scope>NUCLEOTIDE SEQUENCE</scope>
    <source>
        <strain evidence="1">MM415A01838</strain>
    </source>
</reference>
<dbReference type="EMBL" id="MT142152">
    <property type="protein sequence ID" value="QJA75273.1"/>
    <property type="molecule type" value="Genomic_DNA"/>
</dbReference>
<dbReference type="InterPro" id="IPR029063">
    <property type="entry name" value="SAM-dependent_MTases_sf"/>
</dbReference>